<evidence type="ECO:0000313" key="8">
    <source>
        <dbReference type="EMBL" id="CAB4686887.1"/>
    </source>
</evidence>
<evidence type="ECO:0000256" key="4">
    <source>
        <dbReference type="ARBA" id="ARBA00022960"/>
    </source>
</evidence>
<evidence type="ECO:0000313" key="9">
    <source>
        <dbReference type="EMBL" id="CAB4832390.1"/>
    </source>
</evidence>
<comment type="subcellular location">
    <subcellularLocation>
        <location evidence="1">Cell membrane</location>
        <topology evidence="1">Multi-pass membrane protein</topology>
    </subcellularLocation>
</comment>
<dbReference type="InterPro" id="IPR007227">
    <property type="entry name" value="Cell_shape_determining_MreD"/>
</dbReference>
<evidence type="ECO:0000256" key="3">
    <source>
        <dbReference type="ARBA" id="ARBA00022692"/>
    </source>
</evidence>
<proteinExistence type="predicted"/>
<evidence type="ECO:0000256" key="6">
    <source>
        <dbReference type="ARBA" id="ARBA00023136"/>
    </source>
</evidence>
<dbReference type="AlphaFoldDB" id="A0A6J6NKE9"/>
<gene>
    <name evidence="8" type="ORF">UFOPK2359_01015</name>
    <name evidence="9" type="ORF">UFOPK3167_01152</name>
</gene>
<dbReference type="GO" id="GO:0008360">
    <property type="term" value="P:regulation of cell shape"/>
    <property type="evidence" value="ECO:0007669"/>
    <property type="project" value="UniProtKB-KW"/>
</dbReference>
<evidence type="ECO:0000256" key="2">
    <source>
        <dbReference type="ARBA" id="ARBA00022475"/>
    </source>
</evidence>
<dbReference type="EMBL" id="CAFABF010000078">
    <property type="protein sequence ID" value="CAB4832390.1"/>
    <property type="molecule type" value="Genomic_DNA"/>
</dbReference>
<keyword evidence="2" id="KW-1003">Cell membrane</keyword>
<accession>A0A6J6NKE9</accession>
<organism evidence="8">
    <name type="scientific">freshwater metagenome</name>
    <dbReference type="NCBI Taxonomy" id="449393"/>
    <lineage>
        <taxon>unclassified sequences</taxon>
        <taxon>metagenomes</taxon>
        <taxon>ecological metagenomes</taxon>
    </lineage>
</organism>
<reference evidence="8" key="1">
    <citation type="submission" date="2020-05" db="EMBL/GenBank/DDBJ databases">
        <authorList>
            <person name="Chiriac C."/>
            <person name="Salcher M."/>
            <person name="Ghai R."/>
            <person name="Kavagutti S V."/>
        </authorList>
    </citation>
    <scope>NUCLEOTIDE SEQUENCE</scope>
</reference>
<evidence type="ECO:0000256" key="7">
    <source>
        <dbReference type="SAM" id="Phobius"/>
    </source>
</evidence>
<sequence length="173" mass="18453">MITRQLSLSAPLFILVFAVQEVIVNQFRLPGGGFSIFIIFALVWAILSTPDVAAISGFVSGLLMDLSPSASGPIGQWTLIMLASSYAISYFGSGNENVKGNPVGVTFFLASTVCITEFLFVITGALLGVQTGSFGQVLLTIFGITLWTLVITPICLPVFSLMHDIALDTRSKI</sequence>
<evidence type="ECO:0000256" key="5">
    <source>
        <dbReference type="ARBA" id="ARBA00022989"/>
    </source>
</evidence>
<keyword evidence="3 7" id="KW-0812">Transmembrane</keyword>
<feature type="transmembrane region" description="Helical" evidence="7">
    <location>
        <begin position="139"/>
        <end position="162"/>
    </location>
</feature>
<keyword evidence="4" id="KW-0133">Cell shape</keyword>
<keyword evidence="5 7" id="KW-1133">Transmembrane helix</keyword>
<feature type="transmembrane region" description="Helical" evidence="7">
    <location>
        <begin position="74"/>
        <end position="93"/>
    </location>
</feature>
<dbReference type="EMBL" id="CAEZXG010000076">
    <property type="protein sequence ID" value="CAB4686887.1"/>
    <property type="molecule type" value="Genomic_DNA"/>
</dbReference>
<name>A0A6J6NKE9_9ZZZZ</name>
<feature type="transmembrane region" description="Helical" evidence="7">
    <location>
        <begin position="105"/>
        <end position="127"/>
    </location>
</feature>
<dbReference type="GO" id="GO:0005886">
    <property type="term" value="C:plasma membrane"/>
    <property type="evidence" value="ECO:0007669"/>
    <property type="project" value="UniProtKB-SubCell"/>
</dbReference>
<dbReference type="NCBIfam" id="TIGR03426">
    <property type="entry name" value="shape_MreD"/>
    <property type="match status" value="1"/>
</dbReference>
<keyword evidence="6 7" id="KW-0472">Membrane</keyword>
<evidence type="ECO:0000256" key="1">
    <source>
        <dbReference type="ARBA" id="ARBA00004651"/>
    </source>
</evidence>
<feature type="transmembrane region" description="Helical" evidence="7">
    <location>
        <begin position="36"/>
        <end position="62"/>
    </location>
</feature>
<protein>
    <submittedName>
        <fullName evidence="8">Unannotated protein</fullName>
    </submittedName>
</protein>